<dbReference type="RefSeq" id="WP_080805381.1">
    <property type="nucleotide sequence ID" value="NZ_CP021983.2"/>
</dbReference>
<gene>
    <name evidence="1" type="ORF">XM38_048370</name>
</gene>
<reference evidence="1 2" key="1">
    <citation type="journal article" date="2016" name="Biochim. Biophys. Acta">
        <title>Characterization of red-shifted phycobilisomes isolated from the chlorophyll f-containing cyanobacterium Halomicronema hongdechloris.</title>
        <authorList>
            <person name="Li Y."/>
            <person name="Lin Y."/>
            <person name="Garvey C.J."/>
            <person name="Birch D."/>
            <person name="Corkery R.W."/>
            <person name="Loughlin P.C."/>
            <person name="Scheer H."/>
            <person name="Willows R.D."/>
            <person name="Chen M."/>
        </authorList>
    </citation>
    <scope>NUCLEOTIDE SEQUENCE [LARGE SCALE GENOMIC DNA]</scope>
    <source>
        <strain evidence="1 2">C2206</strain>
    </source>
</reference>
<dbReference type="OrthoDB" id="336698at2"/>
<dbReference type="KEGG" id="hhg:XM38_048370"/>
<accession>A0A1Z3HU94</accession>
<keyword evidence="2" id="KW-1185">Reference proteome</keyword>
<organism evidence="1 2">
    <name type="scientific">Halomicronema hongdechloris C2206</name>
    <dbReference type="NCBI Taxonomy" id="1641165"/>
    <lineage>
        <taxon>Bacteria</taxon>
        <taxon>Bacillati</taxon>
        <taxon>Cyanobacteriota</taxon>
        <taxon>Cyanophyceae</taxon>
        <taxon>Nodosilineales</taxon>
        <taxon>Nodosilineaceae</taxon>
        <taxon>Halomicronema</taxon>
    </lineage>
</organism>
<proteinExistence type="predicted"/>
<evidence type="ECO:0000313" key="1">
    <source>
        <dbReference type="EMBL" id="ASC73863.1"/>
    </source>
</evidence>
<sequence>MPAPALGQEQIPPDEAAAIAAVTDISERILNKQPPVKRGEHPKGHGCVRGSFQVDPHLPEDPALRLGVLQTPGQTFPVCIRYSNFSVKDDAKGDAHGMALKLFEVPGQKILEGEQEARTHDFLLVDFPVFPVRDAKDYVEFFGDIERTQSRNPIRFFLTGLNPLRWRWRELWIALRIRLKTIHSPLEVQYWSMTPYRLGERAVKYVAIPHEVNREGGFWRRLGFRSRDYLRERMRSHLQDHSAGFDFYVQIQTDPVKMPVEDPRIRWWAPLQKVATLTIAAQSFESSEQAAFCENLSYSPWHALPEHRPLGGINRTRRAVYDTISRIRHQLNQVPRQEPSLAEFDAVFPPPSESLSS</sequence>
<dbReference type="SUPFAM" id="SSF56634">
    <property type="entry name" value="Heme-dependent catalase-like"/>
    <property type="match status" value="1"/>
</dbReference>
<dbReference type="CDD" id="cd08152">
    <property type="entry name" value="y4iL_like"/>
    <property type="match status" value="1"/>
</dbReference>
<dbReference type="PANTHER" id="PTHR36195:SF4">
    <property type="entry name" value="DOMAIN PROTEIN, PUTATIVE (AFU_ORTHOLOGUE AFUA_5G01990)-RELATED"/>
    <property type="match status" value="1"/>
</dbReference>
<dbReference type="STRING" id="1641165.XM38_01740"/>
<dbReference type="Proteomes" id="UP000191901">
    <property type="component" value="Chromosome"/>
</dbReference>
<dbReference type="PANTHER" id="PTHR36195">
    <property type="entry name" value="DOMAIN PROTEIN, PUTATIVE (AFU_ORTHOLOGUE AFUA_5G01990)-RELATED-RELATED"/>
    <property type="match status" value="1"/>
</dbReference>
<dbReference type="Gene3D" id="2.40.180.10">
    <property type="entry name" value="Catalase core domain"/>
    <property type="match status" value="1"/>
</dbReference>
<dbReference type="AlphaFoldDB" id="A0A1Z3HU94"/>
<dbReference type="GO" id="GO:0020037">
    <property type="term" value="F:heme binding"/>
    <property type="evidence" value="ECO:0007669"/>
    <property type="project" value="InterPro"/>
</dbReference>
<dbReference type="InterPro" id="IPR020835">
    <property type="entry name" value="Catalase_sf"/>
</dbReference>
<name>A0A1Z3HU94_9CYAN</name>
<evidence type="ECO:0000313" key="2">
    <source>
        <dbReference type="Proteomes" id="UP000191901"/>
    </source>
</evidence>
<dbReference type="EMBL" id="CP021983">
    <property type="protein sequence ID" value="ASC73863.1"/>
    <property type="molecule type" value="Genomic_DNA"/>
</dbReference>
<protein>
    <submittedName>
        <fullName evidence="1">Uncharacterized protein</fullName>
    </submittedName>
</protein>